<protein>
    <submittedName>
        <fullName evidence="1">Uncharacterized protein</fullName>
    </submittedName>
</protein>
<evidence type="ECO:0000313" key="1">
    <source>
        <dbReference type="EMBL" id="KAK3769227.1"/>
    </source>
</evidence>
<proteinExistence type="predicted"/>
<name>A0AAE0ZIX2_9GAST</name>
<dbReference type="EMBL" id="JAWDGP010003957">
    <property type="protein sequence ID" value="KAK3769227.1"/>
    <property type="molecule type" value="Genomic_DNA"/>
</dbReference>
<dbReference type="AlphaFoldDB" id="A0AAE0ZIX2"/>
<gene>
    <name evidence="1" type="ORF">RRG08_005174</name>
</gene>
<accession>A0AAE0ZIX2</accession>
<reference evidence="1" key="1">
    <citation type="journal article" date="2023" name="G3 (Bethesda)">
        <title>A reference genome for the long-term kleptoplast-retaining sea slug Elysia crispata morphotype clarki.</title>
        <authorList>
            <person name="Eastman K.E."/>
            <person name="Pendleton A.L."/>
            <person name="Shaikh M.A."/>
            <person name="Suttiyut T."/>
            <person name="Ogas R."/>
            <person name="Tomko P."/>
            <person name="Gavelis G."/>
            <person name="Widhalm J.R."/>
            <person name="Wisecaver J.H."/>
        </authorList>
    </citation>
    <scope>NUCLEOTIDE SEQUENCE</scope>
    <source>
        <strain evidence="1">ECLA1</strain>
    </source>
</reference>
<organism evidence="1 2">
    <name type="scientific">Elysia crispata</name>
    <name type="common">lettuce slug</name>
    <dbReference type="NCBI Taxonomy" id="231223"/>
    <lineage>
        <taxon>Eukaryota</taxon>
        <taxon>Metazoa</taxon>
        <taxon>Spiralia</taxon>
        <taxon>Lophotrochozoa</taxon>
        <taxon>Mollusca</taxon>
        <taxon>Gastropoda</taxon>
        <taxon>Heterobranchia</taxon>
        <taxon>Euthyneura</taxon>
        <taxon>Panpulmonata</taxon>
        <taxon>Sacoglossa</taxon>
        <taxon>Placobranchoidea</taxon>
        <taxon>Plakobranchidae</taxon>
        <taxon>Elysia</taxon>
    </lineage>
</organism>
<keyword evidence="2" id="KW-1185">Reference proteome</keyword>
<dbReference type="Proteomes" id="UP001283361">
    <property type="component" value="Unassembled WGS sequence"/>
</dbReference>
<evidence type="ECO:0000313" key="2">
    <source>
        <dbReference type="Proteomes" id="UP001283361"/>
    </source>
</evidence>
<comment type="caution">
    <text evidence="1">The sequence shown here is derived from an EMBL/GenBank/DDBJ whole genome shotgun (WGS) entry which is preliminary data.</text>
</comment>
<sequence length="86" mass="10090">MRLVQPDTRLGVNGETEEEIIYTILHAYLILPSSPRYPKKYLDKIAQDYLEQFQSKEKLIGKMSSVSIEEFTEILSYQAMDDVMWI</sequence>